<dbReference type="InterPro" id="IPR042099">
    <property type="entry name" value="ANL_N_sf"/>
</dbReference>
<reference evidence="2" key="1">
    <citation type="submission" date="2020-10" db="EMBL/GenBank/DDBJ databases">
        <authorList>
            <person name="Gilroy R."/>
        </authorList>
    </citation>
    <scope>NUCLEOTIDE SEQUENCE</scope>
    <source>
        <strain evidence="2">ChiSjej4B22-8349</strain>
    </source>
</reference>
<accession>A0A9D1N8C4</accession>
<dbReference type="SUPFAM" id="SSF56801">
    <property type="entry name" value="Acetyl-CoA synthetase-like"/>
    <property type="match status" value="1"/>
</dbReference>
<dbReference type="PANTHER" id="PTHR45527:SF1">
    <property type="entry name" value="FATTY ACID SYNTHASE"/>
    <property type="match status" value="1"/>
</dbReference>
<sequence>MKNILEHLEETVLKYPSKIALADENRQVSFLSLMNNSQKIAGALKHLSRNSPVAIMTDRSAKCVEAMFAAVYAGCFYTVIDIDSPINRITEIFKTLKPQAVITDLAHLELAGRVYKGNTITVYEQAIQAPADLRFIKGVRDRMVDADPLYVLFTSGSSGIPKGTVVSHRSVISYIDWVTGEFGFDDATVFGSQTPLYFSMSVTDLYSTMKCGCTYDIIPKALFSFPVKLIEHLNSRRVNTLYWVPSALAIAPNWDLFQYAMPEHLEKVLFAGEVMPTRHLNYWMSHLPECTYANLFGPTETTDICTFYVVDRSFDDSEILPIGKACDNCDVFLLTEDGRMANPGQEGELVVRGAFLADGYYNDPVKTAAAFCQNPLNTAYPDRIYRTGDLVRLNERGEYVYISRKDNQIKRMGYRIELGEVEAAANSMGSIRASAALYDSASKQLLLVCDARGAEAGSISEHLKDMLPDYMLPDRLISVDAMPYNANGKIDRSKLNEIYIKRNSEVQI</sequence>
<dbReference type="GO" id="GO:0031177">
    <property type="term" value="F:phosphopantetheine binding"/>
    <property type="evidence" value="ECO:0007669"/>
    <property type="project" value="TreeGrafter"/>
</dbReference>
<dbReference type="GO" id="GO:0043041">
    <property type="term" value="P:amino acid activation for nonribosomal peptide biosynthetic process"/>
    <property type="evidence" value="ECO:0007669"/>
    <property type="project" value="TreeGrafter"/>
</dbReference>
<dbReference type="InterPro" id="IPR045851">
    <property type="entry name" value="AMP-bd_C_sf"/>
</dbReference>
<gene>
    <name evidence="2" type="ORF">IAD25_08125</name>
</gene>
<proteinExistence type="predicted"/>
<feature type="domain" description="AMP-dependent synthetase/ligase" evidence="1">
    <location>
        <begin position="8"/>
        <end position="361"/>
    </location>
</feature>
<dbReference type="Gene3D" id="3.30.300.30">
    <property type="match status" value="1"/>
</dbReference>
<evidence type="ECO:0000259" key="1">
    <source>
        <dbReference type="Pfam" id="PF00501"/>
    </source>
</evidence>
<name>A0A9D1N8C4_9FIRM</name>
<dbReference type="PANTHER" id="PTHR45527">
    <property type="entry name" value="NONRIBOSOMAL PEPTIDE SYNTHETASE"/>
    <property type="match status" value="1"/>
</dbReference>
<dbReference type="InterPro" id="IPR020845">
    <property type="entry name" value="AMP-binding_CS"/>
</dbReference>
<reference evidence="2" key="2">
    <citation type="journal article" date="2021" name="PeerJ">
        <title>Extensive microbial diversity within the chicken gut microbiome revealed by metagenomics and culture.</title>
        <authorList>
            <person name="Gilroy R."/>
            <person name="Ravi A."/>
            <person name="Getino M."/>
            <person name="Pursley I."/>
            <person name="Horton D.L."/>
            <person name="Alikhan N.F."/>
            <person name="Baker D."/>
            <person name="Gharbi K."/>
            <person name="Hall N."/>
            <person name="Watson M."/>
            <person name="Adriaenssens E.M."/>
            <person name="Foster-Nyarko E."/>
            <person name="Jarju S."/>
            <person name="Secka A."/>
            <person name="Antonio M."/>
            <person name="Oren A."/>
            <person name="Chaudhuri R.R."/>
            <person name="La Ragione R."/>
            <person name="Hildebrand F."/>
            <person name="Pallen M.J."/>
        </authorList>
    </citation>
    <scope>NUCLEOTIDE SEQUENCE</scope>
    <source>
        <strain evidence="2">ChiSjej4B22-8349</strain>
    </source>
</reference>
<comment type="caution">
    <text evidence="2">The sequence shown here is derived from an EMBL/GenBank/DDBJ whole genome shotgun (WGS) entry which is preliminary data.</text>
</comment>
<dbReference type="Pfam" id="PF00501">
    <property type="entry name" value="AMP-binding"/>
    <property type="match status" value="1"/>
</dbReference>
<dbReference type="GO" id="GO:0044550">
    <property type="term" value="P:secondary metabolite biosynthetic process"/>
    <property type="evidence" value="ECO:0007669"/>
    <property type="project" value="TreeGrafter"/>
</dbReference>
<organism evidence="2 3">
    <name type="scientific">Candidatus Allocopromorpha excrementipullorum</name>
    <dbReference type="NCBI Taxonomy" id="2840743"/>
    <lineage>
        <taxon>Bacteria</taxon>
        <taxon>Bacillati</taxon>
        <taxon>Bacillota</taxon>
        <taxon>Clostridia</taxon>
        <taxon>Eubacteriales</taxon>
        <taxon>Eubacteriaceae</taxon>
        <taxon>Eubacteriaceae incertae sedis</taxon>
        <taxon>Candidatus Allocopromorpha</taxon>
    </lineage>
</organism>
<dbReference type="GO" id="GO:0005737">
    <property type="term" value="C:cytoplasm"/>
    <property type="evidence" value="ECO:0007669"/>
    <property type="project" value="TreeGrafter"/>
</dbReference>
<evidence type="ECO:0000313" key="3">
    <source>
        <dbReference type="Proteomes" id="UP000824130"/>
    </source>
</evidence>
<dbReference type="AlphaFoldDB" id="A0A9D1N8C4"/>
<dbReference type="Proteomes" id="UP000824130">
    <property type="component" value="Unassembled WGS sequence"/>
</dbReference>
<dbReference type="Gene3D" id="3.40.50.12780">
    <property type="entry name" value="N-terminal domain of ligase-like"/>
    <property type="match status" value="1"/>
</dbReference>
<dbReference type="InterPro" id="IPR000873">
    <property type="entry name" value="AMP-dep_synth/lig_dom"/>
</dbReference>
<dbReference type="CDD" id="cd05930">
    <property type="entry name" value="A_NRPS"/>
    <property type="match status" value="1"/>
</dbReference>
<evidence type="ECO:0000313" key="2">
    <source>
        <dbReference type="EMBL" id="HIU96652.1"/>
    </source>
</evidence>
<dbReference type="PROSITE" id="PS00455">
    <property type="entry name" value="AMP_BINDING"/>
    <property type="match status" value="1"/>
</dbReference>
<dbReference type="EMBL" id="DVOB01000172">
    <property type="protein sequence ID" value="HIU96652.1"/>
    <property type="molecule type" value="Genomic_DNA"/>
</dbReference>
<protein>
    <submittedName>
        <fullName evidence="2">Amino acid adenylation domain-containing protein</fullName>
    </submittedName>
</protein>